<dbReference type="GO" id="GO:0008021">
    <property type="term" value="C:synaptic vesicle"/>
    <property type="evidence" value="ECO:0007669"/>
    <property type="project" value="TreeGrafter"/>
</dbReference>
<dbReference type="GO" id="GO:0048787">
    <property type="term" value="C:presynaptic active zone membrane"/>
    <property type="evidence" value="ECO:0007669"/>
    <property type="project" value="TreeGrafter"/>
</dbReference>
<keyword evidence="5" id="KW-1185">Reference proteome</keyword>
<reference evidence="4 5" key="1">
    <citation type="submission" date="2024-04" db="EMBL/GenBank/DDBJ databases">
        <authorList>
            <person name="Waldvogel A.-M."/>
            <person name="Schoenle A."/>
        </authorList>
    </citation>
    <scope>NUCLEOTIDE SEQUENCE [LARGE SCALE GENOMIC DNA]</scope>
</reference>
<organism evidence="4 5">
    <name type="scientific">Knipowitschia caucasica</name>
    <name type="common">Caucasian dwarf goby</name>
    <name type="synonym">Pomatoschistus caucasicus</name>
    <dbReference type="NCBI Taxonomy" id="637954"/>
    <lineage>
        <taxon>Eukaryota</taxon>
        <taxon>Metazoa</taxon>
        <taxon>Chordata</taxon>
        <taxon>Craniata</taxon>
        <taxon>Vertebrata</taxon>
        <taxon>Euteleostomi</taxon>
        <taxon>Actinopterygii</taxon>
        <taxon>Neopterygii</taxon>
        <taxon>Teleostei</taxon>
        <taxon>Neoteleostei</taxon>
        <taxon>Acanthomorphata</taxon>
        <taxon>Gobiaria</taxon>
        <taxon>Gobiiformes</taxon>
        <taxon>Gobioidei</taxon>
        <taxon>Gobiidae</taxon>
        <taxon>Gobiinae</taxon>
        <taxon>Knipowitschia</taxon>
    </lineage>
</organism>
<keyword evidence="2" id="KW-0175">Coiled coil</keyword>
<comment type="similarity">
    <text evidence="1">Belongs to the syntaxin family.</text>
</comment>
<sequence length="276" mass="32103">MRDLMERLHTVREEQETEFYEPDIQNEDEMTMSHEAVVFDSPSALEQTLKEAYSIRKEISLLHFEVERLSSHNQRFGTSVRRLTLLKKDSESIARGIVQRGEVLYHRIQALGKNSRQLQEMEGSHRAVSRIAKTQYDILTRAFHTVMNDYNKAEMMQRSMCRGRIKRHASILGTEITDLQLDDLVDKGGEGWAELSQSLQTQGGRSSRWALKELQGRHKELLELESRLKQMHDLFLQMAILVEEQGSMINSIEANLYLWIFLEGKTSRVHSQVEKD</sequence>
<accession>A0AAV2K9B5</accession>
<dbReference type="EMBL" id="OZ035839">
    <property type="protein sequence ID" value="CAL1586535.1"/>
    <property type="molecule type" value="Genomic_DNA"/>
</dbReference>
<dbReference type="InterPro" id="IPR000727">
    <property type="entry name" value="T_SNARE_dom"/>
</dbReference>
<evidence type="ECO:0000256" key="2">
    <source>
        <dbReference type="ARBA" id="ARBA00023054"/>
    </source>
</evidence>
<dbReference type="Proteomes" id="UP001497482">
    <property type="component" value="Chromosome 17"/>
</dbReference>
<dbReference type="Gene3D" id="1.20.58.70">
    <property type="match status" value="1"/>
</dbReference>
<dbReference type="GO" id="GO:0005484">
    <property type="term" value="F:SNAP receptor activity"/>
    <property type="evidence" value="ECO:0007669"/>
    <property type="project" value="TreeGrafter"/>
</dbReference>
<dbReference type="GO" id="GO:0048278">
    <property type="term" value="P:vesicle docking"/>
    <property type="evidence" value="ECO:0007669"/>
    <property type="project" value="TreeGrafter"/>
</dbReference>
<evidence type="ECO:0000259" key="3">
    <source>
        <dbReference type="PROSITE" id="PS50192"/>
    </source>
</evidence>
<name>A0AAV2K9B5_KNICA</name>
<dbReference type="PROSITE" id="PS50192">
    <property type="entry name" value="T_SNARE"/>
    <property type="match status" value="1"/>
</dbReference>
<dbReference type="Pfam" id="PF00804">
    <property type="entry name" value="Syntaxin"/>
    <property type="match status" value="1"/>
</dbReference>
<dbReference type="GO" id="GO:0031201">
    <property type="term" value="C:SNARE complex"/>
    <property type="evidence" value="ECO:0007669"/>
    <property type="project" value="TreeGrafter"/>
</dbReference>
<gene>
    <name evidence="4" type="ORF">KC01_LOCUS16580</name>
</gene>
<dbReference type="SUPFAM" id="SSF47661">
    <property type="entry name" value="t-snare proteins"/>
    <property type="match status" value="1"/>
</dbReference>
<dbReference type="SMART" id="SM00503">
    <property type="entry name" value="SynN"/>
    <property type="match status" value="1"/>
</dbReference>
<dbReference type="InterPro" id="IPR010989">
    <property type="entry name" value="SNARE"/>
</dbReference>
<evidence type="ECO:0000313" key="5">
    <source>
        <dbReference type="Proteomes" id="UP001497482"/>
    </source>
</evidence>
<dbReference type="InterPro" id="IPR006011">
    <property type="entry name" value="Syntaxin_N"/>
</dbReference>
<dbReference type="InterPro" id="IPR045242">
    <property type="entry name" value="Syntaxin"/>
</dbReference>
<dbReference type="AlphaFoldDB" id="A0AAV2K9B5"/>
<dbReference type="PANTHER" id="PTHR19957">
    <property type="entry name" value="SYNTAXIN"/>
    <property type="match status" value="1"/>
</dbReference>
<dbReference type="PANTHER" id="PTHR19957:SF30">
    <property type="entry name" value="SYNTAXIN-11"/>
    <property type="match status" value="1"/>
</dbReference>
<evidence type="ECO:0000256" key="1">
    <source>
        <dbReference type="ARBA" id="ARBA00009063"/>
    </source>
</evidence>
<dbReference type="GO" id="GO:0006886">
    <property type="term" value="P:intracellular protein transport"/>
    <property type="evidence" value="ECO:0007669"/>
    <property type="project" value="TreeGrafter"/>
</dbReference>
<dbReference type="GO" id="GO:0000149">
    <property type="term" value="F:SNARE binding"/>
    <property type="evidence" value="ECO:0007669"/>
    <property type="project" value="TreeGrafter"/>
</dbReference>
<protein>
    <recommendedName>
        <fullName evidence="3">t-SNARE coiled-coil homology domain-containing protein</fullName>
    </recommendedName>
</protein>
<feature type="domain" description="T-SNARE coiled-coil homology" evidence="3">
    <location>
        <begin position="211"/>
        <end position="256"/>
    </location>
</feature>
<proteinExistence type="inferred from homology"/>
<dbReference type="GO" id="GO:0031629">
    <property type="term" value="P:synaptic vesicle fusion to presynaptic active zone membrane"/>
    <property type="evidence" value="ECO:0007669"/>
    <property type="project" value="TreeGrafter"/>
</dbReference>
<evidence type="ECO:0000313" key="4">
    <source>
        <dbReference type="EMBL" id="CAL1586535.1"/>
    </source>
</evidence>